<keyword evidence="3" id="KW-1185">Reference proteome</keyword>
<evidence type="ECO:0000313" key="3">
    <source>
        <dbReference type="Proteomes" id="UP000054549"/>
    </source>
</evidence>
<evidence type="ECO:0000313" key="2">
    <source>
        <dbReference type="EMBL" id="KIL57787.1"/>
    </source>
</evidence>
<dbReference type="EMBL" id="KN818358">
    <property type="protein sequence ID" value="KIL57787.1"/>
    <property type="molecule type" value="Genomic_DNA"/>
</dbReference>
<dbReference type="HOGENOM" id="CLU_2497400_0_0_1"/>
<accession>A0A0C2W9A5</accession>
<dbReference type="AlphaFoldDB" id="A0A0C2W9A5"/>
<sequence>MTGRGDHCNRLFLSDTYAQSLTAQQAESFGDLSYVLSAGREDRGIRFNGEMKSANASGRRENTFVVFQPFVEDLSKSWIWRWVAWT</sequence>
<proteinExistence type="predicted"/>
<protein>
    <submittedName>
        <fullName evidence="2">Uncharacterized protein</fullName>
    </submittedName>
</protein>
<organism evidence="2 3">
    <name type="scientific">Amanita muscaria (strain Koide BX008)</name>
    <dbReference type="NCBI Taxonomy" id="946122"/>
    <lineage>
        <taxon>Eukaryota</taxon>
        <taxon>Fungi</taxon>
        <taxon>Dikarya</taxon>
        <taxon>Basidiomycota</taxon>
        <taxon>Agaricomycotina</taxon>
        <taxon>Agaricomycetes</taxon>
        <taxon>Agaricomycetidae</taxon>
        <taxon>Agaricales</taxon>
        <taxon>Pluteineae</taxon>
        <taxon>Amanitaceae</taxon>
        <taxon>Amanita</taxon>
    </lineage>
</organism>
<reference evidence="2 3" key="1">
    <citation type="submission" date="2014-04" db="EMBL/GenBank/DDBJ databases">
        <title>Evolutionary Origins and Diversification of the Mycorrhizal Mutualists.</title>
        <authorList>
            <consortium name="DOE Joint Genome Institute"/>
            <consortium name="Mycorrhizal Genomics Consortium"/>
            <person name="Kohler A."/>
            <person name="Kuo A."/>
            <person name="Nagy L.G."/>
            <person name="Floudas D."/>
            <person name="Copeland A."/>
            <person name="Barry K.W."/>
            <person name="Cichocki N."/>
            <person name="Veneault-Fourrey C."/>
            <person name="LaButti K."/>
            <person name="Lindquist E.A."/>
            <person name="Lipzen A."/>
            <person name="Lundell T."/>
            <person name="Morin E."/>
            <person name="Murat C."/>
            <person name="Riley R."/>
            <person name="Ohm R."/>
            <person name="Sun H."/>
            <person name="Tunlid A."/>
            <person name="Henrissat B."/>
            <person name="Grigoriev I.V."/>
            <person name="Hibbett D.S."/>
            <person name="Martin F."/>
        </authorList>
    </citation>
    <scope>NUCLEOTIDE SEQUENCE [LARGE SCALE GENOMIC DNA]</scope>
    <source>
        <strain evidence="2 3">Koide BX008</strain>
    </source>
</reference>
<dbReference type="EMBL" id="KN818398">
    <property type="protein sequence ID" value="KIL56833.1"/>
    <property type="molecule type" value="Genomic_DNA"/>
</dbReference>
<dbReference type="Proteomes" id="UP000054549">
    <property type="component" value="Unassembled WGS sequence"/>
</dbReference>
<name>A0A0C2W9A5_AMAMK</name>
<evidence type="ECO:0000313" key="1">
    <source>
        <dbReference type="EMBL" id="KIL56833.1"/>
    </source>
</evidence>
<gene>
    <name evidence="2" type="ORF">M378DRAFT_171378</name>
    <name evidence="1" type="ORF">M378DRAFT_172375</name>
</gene>